<proteinExistence type="predicted"/>
<accession>A0A8R1EIK4</accession>
<reference evidence="1" key="2">
    <citation type="submission" date="2022-06" db="UniProtKB">
        <authorList>
            <consortium name="EnsemblMetazoa"/>
        </authorList>
    </citation>
    <scope>IDENTIFICATION</scope>
    <source>
        <strain evidence="1">DF5081</strain>
    </source>
</reference>
<keyword evidence="2" id="KW-1185">Reference proteome</keyword>
<sequence>MSLLSHLRLYHGDWMPKRDELNMLFANRPALSFTIYPGGHDITARPIIANTLIHYKIRNPEEYAICFDTDLLTFYPAELIYIYDIETYSHLLTNRFTIVV</sequence>
<organism evidence="1 2">
    <name type="scientific">Caenorhabditis japonica</name>
    <dbReference type="NCBI Taxonomy" id="281687"/>
    <lineage>
        <taxon>Eukaryota</taxon>
        <taxon>Metazoa</taxon>
        <taxon>Ecdysozoa</taxon>
        <taxon>Nematoda</taxon>
        <taxon>Chromadorea</taxon>
        <taxon>Rhabditida</taxon>
        <taxon>Rhabditina</taxon>
        <taxon>Rhabditomorpha</taxon>
        <taxon>Rhabditoidea</taxon>
        <taxon>Rhabditidae</taxon>
        <taxon>Peloderinae</taxon>
        <taxon>Caenorhabditis</taxon>
    </lineage>
</organism>
<name>A0A8R1EIK4_CAEJA</name>
<evidence type="ECO:0000313" key="1">
    <source>
        <dbReference type="EnsemblMetazoa" id="CJA34827a.1"/>
    </source>
</evidence>
<reference evidence="2" key="1">
    <citation type="submission" date="2010-08" db="EMBL/GenBank/DDBJ databases">
        <authorList>
            <consortium name="Caenorhabditis japonica Sequencing Consortium"/>
            <person name="Wilson R.K."/>
        </authorList>
    </citation>
    <scope>NUCLEOTIDE SEQUENCE [LARGE SCALE GENOMIC DNA]</scope>
    <source>
        <strain evidence="2">DF5081</strain>
    </source>
</reference>
<dbReference type="EnsemblMetazoa" id="CJA34827a.1">
    <property type="protein sequence ID" value="CJA34827a.1"/>
    <property type="gene ID" value="WBGene00210674"/>
</dbReference>
<dbReference type="AlphaFoldDB" id="A0A8R1EIK4"/>
<dbReference type="Proteomes" id="UP000005237">
    <property type="component" value="Unassembled WGS sequence"/>
</dbReference>
<evidence type="ECO:0000313" key="2">
    <source>
        <dbReference type="Proteomes" id="UP000005237"/>
    </source>
</evidence>
<protein>
    <submittedName>
        <fullName evidence="1">Uncharacterized protein</fullName>
    </submittedName>
</protein>